<dbReference type="PROSITE" id="PS50104">
    <property type="entry name" value="TIR"/>
    <property type="match status" value="1"/>
</dbReference>
<dbReference type="Gene3D" id="3.40.50.10140">
    <property type="entry name" value="Toll/interleukin-1 receptor homology (TIR) domain"/>
    <property type="match status" value="1"/>
</dbReference>
<dbReference type="STRING" id="192904.SAMN04488514_103238"/>
<keyword evidence="1" id="KW-0472">Membrane</keyword>
<feature type="transmembrane region" description="Helical" evidence="1">
    <location>
        <begin position="172"/>
        <end position="194"/>
    </location>
</feature>
<dbReference type="InterPro" id="IPR000157">
    <property type="entry name" value="TIR_dom"/>
</dbReference>
<dbReference type="OrthoDB" id="574237at2"/>
<accession>A0A1G9NMB4</accession>
<dbReference type="Proteomes" id="UP000199440">
    <property type="component" value="Unassembled WGS sequence"/>
</dbReference>
<evidence type="ECO:0000313" key="3">
    <source>
        <dbReference type="EMBL" id="SDL87519.1"/>
    </source>
</evidence>
<evidence type="ECO:0000256" key="1">
    <source>
        <dbReference type="SAM" id="Phobius"/>
    </source>
</evidence>
<keyword evidence="4" id="KW-1185">Reference proteome</keyword>
<feature type="domain" description="TIR" evidence="2">
    <location>
        <begin position="7"/>
        <end position="151"/>
    </location>
</feature>
<protein>
    <submittedName>
        <fullName evidence="3">TIR domain-containing protein</fullName>
    </submittedName>
</protein>
<evidence type="ECO:0000259" key="2">
    <source>
        <dbReference type="PROSITE" id="PS50104"/>
    </source>
</evidence>
<sequence length="298" mass="33375">MIWKKNKQGRIFISYRRSDTQGYAGRLSDSLEAYFGGKRVFRDIEDIKGGSKYAKDIEDQLSTADAVIVLIGPNWLSVADENEERRIDDPEDWVVKEIVTAIENGTRIFPVLIEGTVLPRETELPVYLCPILDYNAVTISDRNWDADVLGLGKIISFEIPTANERILFRLQVLIYTAFASSLIFSTGIIATNAIGMMKDDPGIKELISLPFAGIPFYVVICTLIILSSVIGLVAKEKQRYIIYAIITGVLGSAFFFFGTYFIKGADQLIYESMFVFFGSILVTTLMYTFLGLSGFKPK</sequence>
<dbReference type="SUPFAM" id="SSF52200">
    <property type="entry name" value="Toll/Interleukin receptor TIR domain"/>
    <property type="match status" value="1"/>
</dbReference>
<keyword evidence="1" id="KW-1133">Transmembrane helix</keyword>
<organism evidence="3 4">
    <name type="scientific">Kriegella aquimaris</name>
    <dbReference type="NCBI Taxonomy" id="192904"/>
    <lineage>
        <taxon>Bacteria</taxon>
        <taxon>Pseudomonadati</taxon>
        <taxon>Bacteroidota</taxon>
        <taxon>Flavobacteriia</taxon>
        <taxon>Flavobacteriales</taxon>
        <taxon>Flavobacteriaceae</taxon>
        <taxon>Kriegella</taxon>
    </lineage>
</organism>
<name>A0A1G9NMB4_9FLAO</name>
<dbReference type="GO" id="GO:0007165">
    <property type="term" value="P:signal transduction"/>
    <property type="evidence" value="ECO:0007669"/>
    <property type="project" value="InterPro"/>
</dbReference>
<dbReference type="RefSeq" id="WP_089887711.1">
    <property type="nucleotide sequence ID" value="NZ_FNGV01000003.1"/>
</dbReference>
<dbReference type="EMBL" id="FNGV01000003">
    <property type="protein sequence ID" value="SDL87519.1"/>
    <property type="molecule type" value="Genomic_DNA"/>
</dbReference>
<evidence type="ECO:0000313" key="4">
    <source>
        <dbReference type="Proteomes" id="UP000199440"/>
    </source>
</evidence>
<proteinExistence type="predicted"/>
<gene>
    <name evidence="3" type="ORF">SAMN04488514_103238</name>
</gene>
<feature type="transmembrane region" description="Helical" evidence="1">
    <location>
        <begin position="240"/>
        <end position="262"/>
    </location>
</feature>
<dbReference type="InterPro" id="IPR035897">
    <property type="entry name" value="Toll_tir_struct_dom_sf"/>
</dbReference>
<dbReference type="Pfam" id="PF13676">
    <property type="entry name" value="TIR_2"/>
    <property type="match status" value="1"/>
</dbReference>
<keyword evidence="1" id="KW-0812">Transmembrane</keyword>
<reference evidence="3 4" key="1">
    <citation type="submission" date="2016-10" db="EMBL/GenBank/DDBJ databases">
        <authorList>
            <person name="de Groot N.N."/>
        </authorList>
    </citation>
    <scope>NUCLEOTIDE SEQUENCE [LARGE SCALE GENOMIC DNA]</scope>
    <source>
        <strain evidence="3 4">DSM 19886</strain>
    </source>
</reference>
<feature type="transmembrane region" description="Helical" evidence="1">
    <location>
        <begin position="274"/>
        <end position="295"/>
    </location>
</feature>
<feature type="transmembrane region" description="Helical" evidence="1">
    <location>
        <begin position="214"/>
        <end position="233"/>
    </location>
</feature>
<dbReference type="AlphaFoldDB" id="A0A1G9NMB4"/>